<dbReference type="Proteomes" id="UP000886101">
    <property type="component" value="Unassembled WGS sequence"/>
</dbReference>
<evidence type="ECO:0000313" key="3">
    <source>
        <dbReference type="EMBL" id="HHI97188.1"/>
    </source>
</evidence>
<dbReference type="GO" id="GO:0016491">
    <property type="term" value="F:oxidoreductase activity"/>
    <property type="evidence" value="ECO:0007669"/>
    <property type="project" value="UniProtKB-KW"/>
</dbReference>
<dbReference type="PANTHER" id="PTHR42947">
    <property type="entry name" value="COB--COM HETERODISULFIDE REDUCTASE SUBUNIT B 1"/>
    <property type="match status" value="1"/>
</dbReference>
<keyword evidence="1" id="KW-0560">Oxidoreductase</keyword>
<evidence type="ECO:0000256" key="1">
    <source>
        <dbReference type="ARBA" id="ARBA00023002"/>
    </source>
</evidence>
<gene>
    <name evidence="3" type="ORF">ENJ96_04985</name>
</gene>
<evidence type="ECO:0000259" key="2">
    <source>
        <dbReference type="Pfam" id="PF02754"/>
    </source>
</evidence>
<reference evidence="3" key="1">
    <citation type="journal article" date="2020" name="mSystems">
        <title>Genome- and Community-Level Interaction Insights into Carbon Utilization and Element Cycling Functions of Hydrothermarchaeota in Hydrothermal Sediment.</title>
        <authorList>
            <person name="Zhou Z."/>
            <person name="Liu Y."/>
            <person name="Xu W."/>
            <person name="Pan J."/>
            <person name="Luo Z.H."/>
            <person name="Li M."/>
        </authorList>
    </citation>
    <scope>NUCLEOTIDE SEQUENCE [LARGE SCALE GENOMIC DNA]</scope>
    <source>
        <strain evidence="3">HyVt-533</strain>
    </source>
</reference>
<protein>
    <recommendedName>
        <fullName evidence="2">Cysteine-rich domain-containing protein</fullName>
    </recommendedName>
</protein>
<feature type="domain" description="Cysteine-rich" evidence="2">
    <location>
        <begin position="4"/>
        <end position="85"/>
    </location>
</feature>
<dbReference type="EMBL" id="DROK01000146">
    <property type="protein sequence ID" value="HHI97188.1"/>
    <property type="molecule type" value="Genomic_DNA"/>
</dbReference>
<name>A0A7V5NZP9_9BACT</name>
<feature type="domain" description="Cysteine-rich" evidence="2">
    <location>
        <begin position="142"/>
        <end position="226"/>
    </location>
</feature>
<proteinExistence type="predicted"/>
<dbReference type="PANTHER" id="PTHR42947:SF1">
    <property type="entry name" value="COB--COM HETERODISULFIDE REDUCTASE SUBUNIT B 1"/>
    <property type="match status" value="1"/>
</dbReference>
<accession>A0A7V5NZP9</accession>
<dbReference type="Pfam" id="PF02754">
    <property type="entry name" value="CCG"/>
    <property type="match status" value="2"/>
</dbReference>
<dbReference type="InterPro" id="IPR051278">
    <property type="entry name" value="HdrB/HdrD_reductase"/>
</dbReference>
<comment type="caution">
    <text evidence="3">The sequence shown here is derived from an EMBL/GenBank/DDBJ whole genome shotgun (WGS) entry which is preliminary data.</text>
</comment>
<organism evidence="3">
    <name type="scientific">Thermodesulfatator atlanticus</name>
    <dbReference type="NCBI Taxonomy" id="501497"/>
    <lineage>
        <taxon>Bacteria</taxon>
        <taxon>Pseudomonadati</taxon>
        <taxon>Thermodesulfobacteriota</taxon>
        <taxon>Thermodesulfobacteria</taxon>
        <taxon>Thermodesulfobacteriales</taxon>
        <taxon>Thermodesulfatatoraceae</taxon>
        <taxon>Thermodesulfatator</taxon>
    </lineage>
</organism>
<sequence length="274" mass="31482">MPEIAYYPGCSLLSIARDINEILFDVFREFGFSLKEVEDWNCCGSSSAHNINPDVSKRLAWRILAKSTPFKEILVICPNCYYRLKEGLYALRFSSNQEEFYSFFGCEPPVDIKIVHFLEFLSRLDWSSFSILKLKNLKLAPYYGCSLFSPPHLSSEVLRMGILEGILKKLGAEVILWRYATQCCGTYLSVVRPDLITEIISQFMFESQKKGIEALVTPCVMCQFNIEIRCKTTKTVPVFHLIEIVALSLRKIEKKCLKHHFIDPVPLLEEKGLI</sequence>
<dbReference type="InterPro" id="IPR004017">
    <property type="entry name" value="Cys_rich_dom"/>
</dbReference>
<dbReference type="AlphaFoldDB" id="A0A7V5NZP9"/>